<evidence type="ECO:0000259" key="3">
    <source>
        <dbReference type="Pfam" id="PF09972"/>
    </source>
</evidence>
<feature type="transmembrane region" description="Helical" evidence="2">
    <location>
        <begin position="372"/>
        <end position="390"/>
    </location>
</feature>
<feature type="domain" description="Predicted membrane protein YciQ-like C-terminal" evidence="4">
    <location>
        <begin position="251"/>
        <end position="480"/>
    </location>
</feature>
<evidence type="ECO:0000259" key="4">
    <source>
        <dbReference type="Pfam" id="PF20990"/>
    </source>
</evidence>
<keyword evidence="2" id="KW-1133">Transmembrane helix</keyword>
<dbReference type="AlphaFoldDB" id="A0A1T4LFS8"/>
<gene>
    <name evidence="5" type="ORF">SAMN02745174_00831</name>
</gene>
<feature type="transmembrane region" description="Helical" evidence="2">
    <location>
        <begin position="214"/>
        <end position="236"/>
    </location>
</feature>
<dbReference type="STRING" id="180163.SAMN02745174_00831"/>
<name>A0A1T4LFS8_9FUSO</name>
<dbReference type="EMBL" id="FUWX01000006">
    <property type="protein sequence ID" value="SJZ53486.1"/>
    <property type="molecule type" value="Genomic_DNA"/>
</dbReference>
<dbReference type="Pfam" id="PF20990">
    <property type="entry name" value="DUF2207_C"/>
    <property type="match status" value="1"/>
</dbReference>
<feature type="region of interest" description="Disordered" evidence="1">
    <location>
        <begin position="531"/>
        <end position="554"/>
    </location>
</feature>
<evidence type="ECO:0000256" key="1">
    <source>
        <dbReference type="SAM" id="MobiDB-lite"/>
    </source>
</evidence>
<dbReference type="RefSeq" id="WP_078693364.1">
    <property type="nucleotide sequence ID" value="NZ_FUWX01000006.1"/>
</dbReference>
<dbReference type="InterPro" id="IPR048389">
    <property type="entry name" value="YciQ-like_C"/>
</dbReference>
<keyword evidence="2" id="KW-0472">Membrane</keyword>
<feature type="transmembrane region" description="Helical" evidence="2">
    <location>
        <begin position="396"/>
        <end position="416"/>
    </location>
</feature>
<dbReference type="InterPro" id="IPR018702">
    <property type="entry name" value="DUF2207"/>
</dbReference>
<sequence>MLKLVFSLFLLFTSLAFGDSGYYIKNYNITTEISDKNIYKVNEKITAHFLQPRRGIFRVIPEKYNGRIIPITNVKTNTETYSRDEGDFLYLRLGNPNKYILGDKIYHINYDYNIGWDKNQKYDEVYYNLIGNDWNTRIDKLTFKITLPKPFNKNNINITLGPRDSTNTEGVIWTVNKNTISGYTTRPLKPGESITLALPLPEGYFNLKGEITQFYFIEILVNVLILLFPLIAFILYKKFGEKNIIVESVEFYPPEKMTPTELGYYIDGRINGKDLTSLIFYWANKGYIKLIDLKYDFEIIKLVEQIKSKNDFEIYLFNSLFIYSDNGIKIRISDLKNNFYKHIEKAGEIFETDLILKHRELYTLKSIKLQSLVKAFPIFIIGIIIGYFVYLNENNIFILSKELILGTISILLSLYFSEKIKTRTKFGNNILGKILGFKKFLYVAEKNKLEMLLDENPSYFYDILPYTIVLGVSEKWANKFKDLEIAPPEWMDSYNSTGMFSTLLLINSLNRSMEIFNENMLSAPKAPTNFGGGTSSMDGGSSGGGVGGGGGGSW</sequence>
<dbReference type="OrthoDB" id="9767603at2"/>
<accession>A0A1T4LFS8</accession>
<keyword evidence="6" id="KW-1185">Reference proteome</keyword>
<evidence type="ECO:0000256" key="2">
    <source>
        <dbReference type="SAM" id="Phobius"/>
    </source>
</evidence>
<dbReference type="Pfam" id="PF09972">
    <property type="entry name" value="DUF2207"/>
    <property type="match status" value="1"/>
</dbReference>
<protein>
    <submittedName>
        <fullName evidence="5">Uncharacterized membrane protein</fullName>
    </submittedName>
</protein>
<organism evidence="5 6">
    <name type="scientific">Cetobacterium ceti</name>
    <dbReference type="NCBI Taxonomy" id="180163"/>
    <lineage>
        <taxon>Bacteria</taxon>
        <taxon>Fusobacteriati</taxon>
        <taxon>Fusobacteriota</taxon>
        <taxon>Fusobacteriia</taxon>
        <taxon>Fusobacteriales</taxon>
        <taxon>Fusobacteriaceae</taxon>
        <taxon>Cetobacterium</taxon>
    </lineage>
</organism>
<evidence type="ECO:0000313" key="5">
    <source>
        <dbReference type="EMBL" id="SJZ53486.1"/>
    </source>
</evidence>
<evidence type="ECO:0000313" key="6">
    <source>
        <dbReference type="Proteomes" id="UP000191153"/>
    </source>
</evidence>
<feature type="domain" description="DUF2207" evidence="3">
    <location>
        <begin position="24"/>
        <end position="197"/>
    </location>
</feature>
<proteinExistence type="predicted"/>
<reference evidence="5 6" key="1">
    <citation type="submission" date="2017-02" db="EMBL/GenBank/DDBJ databases">
        <authorList>
            <person name="Peterson S.W."/>
        </authorList>
    </citation>
    <scope>NUCLEOTIDE SEQUENCE [LARGE SCALE GENOMIC DNA]</scope>
    <source>
        <strain evidence="5 6">ATCC 700028</strain>
    </source>
</reference>
<keyword evidence="2" id="KW-0812">Transmembrane</keyword>
<dbReference type="Proteomes" id="UP000191153">
    <property type="component" value="Unassembled WGS sequence"/>
</dbReference>